<dbReference type="AlphaFoldDB" id="A0A5Q4ZSK9"/>
<dbReference type="KEGG" id="pdio:PDMSB3_0772.1"/>
<feature type="domain" description="HTH tetR-type" evidence="5">
    <location>
        <begin position="31"/>
        <end position="91"/>
    </location>
</feature>
<evidence type="ECO:0000256" key="4">
    <source>
        <dbReference type="PROSITE-ProRule" id="PRU00335"/>
    </source>
</evidence>
<gene>
    <name evidence="6" type="ORF">PDMSB3_0772</name>
</gene>
<evidence type="ECO:0000313" key="7">
    <source>
        <dbReference type="Proteomes" id="UP000325811"/>
    </source>
</evidence>
<dbReference type="PRINTS" id="PR00455">
    <property type="entry name" value="HTHTETR"/>
</dbReference>
<reference evidence="6 7" key="1">
    <citation type="submission" date="2019-08" db="EMBL/GenBank/DDBJ databases">
        <authorList>
            <person name="Herpell B J."/>
        </authorList>
    </citation>
    <scope>NUCLEOTIDE SEQUENCE [LARGE SCALE GENOMIC DNA]</scope>
    <source>
        <strain evidence="7">Msb3</strain>
    </source>
</reference>
<keyword evidence="7" id="KW-1185">Reference proteome</keyword>
<evidence type="ECO:0000256" key="2">
    <source>
        <dbReference type="ARBA" id="ARBA00023125"/>
    </source>
</evidence>
<dbReference type="PANTHER" id="PTHR47506:SF7">
    <property type="entry name" value="TRANSCRIPTIONAL REGULATORY PROTEIN"/>
    <property type="match status" value="1"/>
</dbReference>
<dbReference type="Proteomes" id="UP000325811">
    <property type="component" value="Chromosome II"/>
</dbReference>
<dbReference type="Gene3D" id="1.10.10.60">
    <property type="entry name" value="Homeodomain-like"/>
    <property type="match status" value="1"/>
</dbReference>
<evidence type="ECO:0000259" key="5">
    <source>
        <dbReference type="PROSITE" id="PS50977"/>
    </source>
</evidence>
<evidence type="ECO:0000313" key="6">
    <source>
        <dbReference type="EMBL" id="VVD32070.1"/>
    </source>
</evidence>
<keyword evidence="1" id="KW-0805">Transcription regulation</keyword>
<dbReference type="Pfam" id="PF00440">
    <property type="entry name" value="TetR_N"/>
    <property type="match status" value="1"/>
</dbReference>
<dbReference type="Gene3D" id="1.10.357.10">
    <property type="entry name" value="Tetracycline Repressor, domain 2"/>
    <property type="match status" value="1"/>
</dbReference>
<dbReference type="InterPro" id="IPR009057">
    <property type="entry name" value="Homeodomain-like_sf"/>
</dbReference>
<dbReference type="GO" id="GO:0003677">
    <property type="term" value="F:DNA binding"/>
    <property type="evidence" value="ECO:0007669"/>
    <property type="project" value="UniProtKB-UniRule"/>
</dbReference>
<accession>A0A5Q4ZSK9</accession>
<feature type="DNA-binding region" description="H-T-H motif" evidence="4">
    <location>
        <begin position="54"/>
        <end position="73"/>
    </location>
</feature>
<dbReference type="InterPro" id="IPR036271">
    <property type="entry name" value="Tet_transcr_reg_TetR-rel_C_sf"/>
</dbReference>
<sequence length="217" mass="23108">MLIIMHIFSIMLIIQIVKRVTEMGYSQAQKAESRQRVLETAARQIREDGIESLGVADCMRRAGLTHGAFYGHFASRDALIVEALEYAVAQSEKRIAALNTGSGEAGSAKKDPLRAIADVFLSDRHIRNPGSGCALCALAGEARHAAPEIRERLTLYVHRLASQIAQTLAGHSESLALGIVATIVGAVTLARAVDDPELARSILAGSLDLIVAQGGDA</sequence>
<organism evidence="6 7">
    <name type="scientific">Paraburkholderia dioscoreae</name>
    <dbReference type="NCBI Taxonomy" id="2604047"/>
    <lineage>
        <taxon>Bacteria</taxon>
        <taxon>Pseudomonadati</taxon>
        <taxon>Pseudomonadota</taxon>
        <taxon>Betaproteobacteria</taxon>
        <taxon>Burkholderiales</taxon>
        <taxon>Burkholderiaceae</taxon>
        <taxon>Paraburkholderia</taxon>
    </lineage>
</organism>
<dbReference type="PANTHER" id="PTHR47506">
    <property type="entry name" value="TRANSCRIPTIONAL REGULATORY PROTEIN"/>
    <property type="match status" value="1"/>
</dbReference>
<dbReference type="InterPro" id="IPR001647">
    <property type="entry name" value="HTH_TetR"/>
</dbReference>
<keyword evidence="2 4" id="KW-0238">DNA-binding</keyword>
<dbReference type="SUPFAM" id="SSF46689">
    <property type="entry name" value="Homeodomain-like"/>
    <property type="match status" value="1"/>
</dbReference>
<proteinExistence type="predicted"/>
<protein>
    <submittedName>
        <fullName evidence="6">Transcriptional regulator</fullName>
    </submittedName>
</protein>
<dbReference type="SUPFAM" id="SSF48498">
    <property type="entry name" value="Tetracyclin repressor-like, C-terminal domain"/>
    <property type="match status" value="1"/>
</dbReference>
<evidence type="ECO:0000256" key="1">
    <source>
        <dbReference type="ARBA" id="ARBA00023015"/>
    </source>
</evidence>
<keyword evidence="3" id="KW-0804">Transcription</keyword>
<evidence type="ECO:0000256" key="3">
    <source>
        <dbReference type="ARBA" id="ARBA00023163"/>
    </source>
</evidence>
<dbReference type="PROSITE" id="PS50977">
    <property type="entry name" value="HTH_TETR_2"/>
    <property type="match status" value="1"/>
</dbReference>
<name>A0A5Q4ZSK9_9BURK</name>
<dbReference type="EMBL" id="LR699554">
    <property type="protein sequence ID" value="VVD32070.1"/>
    <property type="molecule type" value="Genomic_DNA"/>
</dbReference>